<dbReference type="AlphaFoldDB" id="A0A4D9DE17"/>
<evidence type="ECO:0000313" key="2">
    <source>
        <dbReference type="EMBL" id="TFJ95654.1"/>
    </source>
</evidence>
<gene>
    <name evidence="2" type="ORF">DR999_PMT22706</name>
</gene>
<keyword evidence="3" id="KW-1185">Reference proteome</keyword>
<evidence type="ECO:0000256" key="1">
    <source>
        <dbReference type="SAM" id="MobiDB-lite"/>
    </source>
</evidence>
<comment type="caution">
    <text evidence="2">The sequence shown here is derived from an EMBL/GenBank/DDBJ whole genome shotgun (WGS) entry which is preliminary data.</text>
</comment>
<feature type="region of interest" description="Disordered" evidence="1">
    <location>
        <begin position="36"/>
        <end position="111"/>
    </location>
</feature>
<accession>A0A4D9DE17</accession>
<reference evidence="2 3" key="2">
    <citation type="submission" date="2019-04" db="EMBL/GenBank/DDBJ databases">
        <title>The genome sequence of big-headed turtle.</title>
        <authorList>
            <person name="Gong S."/>
        </authorList>
    </citation>
    <scope>NUCLEOTIDE SEQUENCE [LARGE SCALE GENOMIC DNA]</scope>
    <source>
        <strain evidence="2">DO16091913</strain>
        <tissue evidence="2">Muscle</tissue>
    </source>
</reference>
<reference evidence="2 3" key="1">
    <citation type="submission" date="2019-04" db="EMBL/GenBank/DDBJ databases">
        <title>Draft genome of the big-headed turtle Platysternon megacephalum.</title>
        <authorList>
            <person name="Gong S."/>
        </authorList>
    </citation>
    <scope>NUCLEOTIDE SEQUENCE [LARGE SCALE GENOMIC DNA]</scope>
    <source>
        <strain evidence="2">DO16091913</strain>
        <tissue evidence="2">Muscle</tissue>
    </source>
</reference>
<feature type="compositionally biased region" description="Basic and acidic residues" evidence="1">
    <location>
        <begin position="64"/>
        <end position="81"/>
    </location>
</feature>
<protein>
    <submittedName>
        <fullName evidence="2">Imidazolonepropionase</fullName>
    </submittedName>
</protein>
<dbReference type="EMBL" id="QXTE01002825">
    <property type="protein sequence ID" value="TFJ95654.1"/>
    <property type="molecule type" value="Genomic_DNA"/>
</dbReference>
<name>A0A4D9DE17_9SAUR</name>
<evidence type="ECO:0000313" key="3">
    <source>
        <dbReference type="Proteomes" id="UP000297703"/>
    </source>
</evidence>
<proteinExistence type="predicted"/>
<dbReference type="Proteomes" id="UP000297703">
    <property type="component" value="Unassembled WGS sequence"/>
</dbReference>
<sequence>MCLYLKGRCQASIAPGAEFARQDSIRLNSNRNVPITGFPDGRRKPVCKGGTCPTGSGGALLMQGKEKVERLRSDSNAERSRSAPGSIRPAGRGMRDAGRARVRTSQSAAGT</sequence>
<organism evidence="2 3">
    <name type="scientific">Platysternon megacephalum</name>
    <name type="common">big-headed turtle</name>
    <dbReference type="NCBI Taxonomy" id="55544"/>
    <lineage>
        <taxon>Eukaryota</taxon>
        <taxon>Metazoa</taxon>
        <taxon>Chordata</taxon>
        <taxon>Craniata</taxon>
        <taxon>Vertebrata</taxon>
        <taxon>Euteleostomi</taxon>
        <taxon>Archelosauria</taxon>
        <taxon>Testudinata</taxon>
        <taxon>Testudines</taxon>
        <taxon>Cryptodira</taxon>
        <taxon>Durocryptodira</taxon>
        <taxon>Testudinoidea</taxon>
        <taxon>Platysternidae</taxon>
        <taxon>Platysternon</taxon>
    </lineage>
</organism>